<proteinExistence type="predicted"/>
<accession>Q7EZX8</accession>
<organism evidence="1 2">
    <name type="scientific">Oryza sativa subsp. japonica</name>
    <name type="common">Rice</name>
    <dbReference type="NCBI Taxonomy" id="39947"/>
    <lineage>
        <taxon>Eukaryota</taxon>
        <taxon>Viridiplantae</taxon>
        <taxon>Streptophyta</taxon>
        <taxon>Embryophyta</taxon>
        <taxon>Tracheophyta</taxon>
        <taxon>Spermatophyta</taxon>
        <taxon>Magnoliopsida</taxon>
        <taxon>Liliopsida</taxon>
        <taxon>Poales</taxon>
        <taxon>Poaceae</taxon>
        <taxon>BOP clade</taxon>
        <taxon>Oryzoideae</taxon>
        <taxon>Oryzeae</taxon>
        <taxon>Oryzinae</taxon>
        <taxon>Oryza</taxon>
        <taxon>Oryza sativa</taxon>
    </lineage>
</organism>
<name>Q7EZX8_ORYSJ</name>
<dbReference type="EMBL" id="AP004380">
    <property type="protein sequence ID" value="BAC82432.1"/>
    <property type="molecule type" value="Genomic_DNA"/>
</dbReference>
<sequence>MIVENKKVKVEKVRERVYFKITQILRGHDEYYSRTEMYKNVGLRTARAQGAGGKLRPIHGDEAAWKEWVSYRRCYIDNDTSLVILVQSFECAYRCRVGVHEAQKNKPTREKEKSARFGLLGVKASDDHDAVSTRPRRLCYALAPPLPRHRRCRRHFPSSIYGGRMAKR</sequence>
<gene>
    <name evidence="1" type="primary">P0594D10.137</name>
</gene>
<reference evidence="2" key="1">
    <citation type="journal article" date="2005" name="Nature">
        <title>The map-based sequence of the rice genome.</title>
        <authorList>
            <consortium name="International rice genome sequencing project (IRGSP)"/>
            <person name="Matsumoto T."/>
            <person name="Wu J."/>
            <person name="Kanamori H."/>
            <person name="Katayose Y."/>
            <person name="Fujisawa M."/>
            <person name="Namiki N."/>
            <person name="Mizuno H."/>
            <person name="Yamamoto K."/>
            <person name="Antonio B.A."/>
            <person name="Baba T."/>
            <person name="Sakata K."/>
            <person name="Nagamura Y."/>
            <person name="Aoki H."/>
            <person name="Arikawa K."/>
            <person name="Arita K."/>
            <person name="Bito T."/>
            <person name="Chiden Y."/>
            <person name="Fujitsuka N."/>
            <person name="Fukunaka R."/>
            <person name="Hamada M."/>
            <person name="Harada C."/>
            <person name="Hayashi A."/>
            <person name="Hijishita S."/>
            <person name="Honda M."/>
            <person name="Hosokawa S."/>
            <person name="Ichikawa Y."/>
            <person name="Idonuma A."/>
            <person name="Iijima M."/>
            <person name="Ikeda M."/>
            <person name="Ikeno M."/>
            <person name="Ito K."/>
            <person name="Ito S."/>
            <person name="Ito T."/>
            <person name="Ito Y."/>
            <person name="Ito Y."/>
            <person name="Iwabuchi A."/>
            <person name="Kamiya K."/>
            <person name="Karasawa W."/>
            <person name="Kurita K."/>
            <person name="Katagiri S."/>
            <person name="Kikuta A."/>
            <person name="Kobayashi H."/>
            <person name="Kobayashi N."/>
            <person name="Machita K."/>
            <person name="Maehara T."/>
            <person name="Masukawa M."/>
            <person name="Mizubayashi T."/>
            <person name="Mukai Y."/>
            <person name="Nagasaki H."/>
            <person name="Nagata Y."/>
            <person name="Naito S."/>
            <person name="Nakashima M."/>
            <person name="Nakama Y."/>
            <person name="Nakamichi Y."/>
            <person name="Nakamura M."/>
            <person name="Meguro A."/>
            <person name="Negishi M."/>
            <person name="Ohta I."/>
            <person name="Ohta T."/>
            <person name="Okamoto M."/>
            <person name="Ono N."/>
            <person name="Saji S."/>
            <person name="Sakaguchi M."/>
            <person name="Sakai K."/>
            <person name="Shibata M."/>
            <person name="Shimokawa T."/>
            <person name="Song J."/>
            <person name="Takazaki Y."/>
            <person name="Terasawa K."/>
            <person name="Tsugane M."/>
            <person name="Tsuji K."/>
            <person name="Ueda S."/>
            <person name="Waki K."/>
            <person name="Yamagata H."/>
            <person name="Yamamoto M."/>
            <person name="Yamamoto S."/>
            <person name="Yamane H."/>
            <person name="Yoshiki S."/>
            <person name="Yoshihara R."/>
            <person name="Yukawa K."/>
            <person name="Zhong H."/>
            <person name="Yano M."/>
            <person name="Yuan Q."/>
            <person name="Ouyang S."/>
            <person name="Liu J."/>
            <person name="Jones K.M."/>
            <person name="Gansberger K."/>
            <person name="Moffat K."/>
            <person name="Hill J."/>
            <person name="Bera J."/>
            <person name="Fadrosh D."/>
            <person name="Jin S."/>
            <person name="Johri S."/>
            <person name="Kim M."/>
            <person name="Overton L."/>
            <person name="Reardon M."/>
            <person name="Tsitrin T."/>
            <person name="Vuong H."/>
            <person name="Weaver B."/>
            <person name="Ciecko A."/>
            <person name="Tallon L."/>
            <person name="Jackson J."/>
            <person name="Pai G."/>
            <person name="Aken S.V."/>
            <person name="Utterback T."/>
            <person name="Reidmuller S."/>
            <person name="Feldblyum T."/>
            <person name="Hsiao J."/>
            <person name="Zismann V."/>
            <person name="Iobst S."/>
            <person name="de Vazeille A.R."/>
            <person name="Buell C.R."/>
            <person name="Ying K."/>
            <person name="Li Y."/>
            <person name="Lu T."/>
            <person name="Huang Y."/>
            <person name="Zhao Q."/>
            <person name="Feng Q."/>
            <person name="Zhang L."/>
            <person name="Zhu J."/>
            <person name="Weng Q."/>
            <person name="Mu J."/>
            <person name="Lu Y."/>
            <person name="Fan D."/>
            <person name="Liu Y."/>
            <person name="Guan J."/>
            <person name="Zhang Y."/>
            <person name="Yu S."/>
            <person name="Liu X."/>
            <person name="Zhang Y."/>
            <person name="Hong G."/>
            <person name="Han B."/>
            <person name="Choisne N."/>
            <person name="Demange N."/>
            <person name="Orjeda G."/>
            <person name="Samain S."/>
            <person name="Cattolico L."/>
            <person name="Pelletier E."/>
            <person name="Couloux A."/>
            <person name="Segurens B."/>
            <person name="Wincker P."/>
            <person name="D'Hont A."/>
            <person name="Scarpelli C."/>
            <person name="Weissenbach J."/>
            <person name="Salanoubat M."/>
            <person name="Quetier F."/>
            <person name="Yu Y."/>
            <person name="Kim H.R."/>
            <person name="Rambo T."/>
            <person name="Currie J."/>
            <person name="Collura K."/>
            <person name="Luo M."/>
            <person name="Yang T."/>
            <person name="Ammiraju J.S.S."/>
            <person name="Engler F."/>
            <person name="Soderlund C."/>
            <person name="Wing R.A."/>
            <person name="Palmer L.E."/>
            <person name="de la Bastide M."/>
            <person name="Spiegel L."/>
            <person name="Nascimento L."/>
            <person name="Zutavern T."/>
            <person name="O'Shaughnessy A."/>
            <person name="Dike S."/>
            <person name="Dedhia N."/>
            <person name="Preston R."/>
            <person name="Balija V."/>
            <person name="McCombie W.R."/>
            <person name="Chow T."/>
            <person name="Chen H."/>
            <person name="Chung M."/>
            <person name="Chen C."/>
            <person name="Shaw J."/>
            <person name="Wu H."/>
            <person name="Hsiao K."/>
            <person name="Chao Y."/>
            <person name="Chu M."/>
            <person name="Cheng C."/>
            <person name="Hour A."/>
            <person name="Lee P."/>
            <person name="Lin S."/>
            <person name="Lin Y."/>
            <person name="Liou J."/>
            <person name="Liu S."/>
            <person name="Hsing Y."/>
            <person name="Raghuvanshi S."/>
            <person name="Mohanty A."/>
            <person name="Bharti A.K."/>
            <person name="Gaur A."/>
            <person name="Gupta V."/>
            <person name="Kumar D."/>
            <person name="Ravi V."/>
            <person name="Vij S."/>
            <person name="Kapur A."/>
            <person name="Khurana P."/>
            <person name="Khurana P."/>
            <person name="Khurana J.P."/>
            <person name="Tyagi A.K."/>
            <person name="Gaikwad K."/>
            <person name="Singh A."/>
            <person name="Dalal V."/>
            <person name="Srivastava S."/>
            <person name="Dixit A."/>
            <person name="Pal A.K."/>
            <person name="Ghazi I.A."/>
            <person name="Yadav M."/>
            <person name="Pandit A."/>
            <person name="Bhargava A."/>
            <person name="Sureshbabu K."/>
            <person name="Batra K."/>
            <person name="Sharma T.R."/>
            <person name="Mohapatra T."/>
            <person name="Singh N.K."/>
            <person name="Messing J."/>
            <person name="Nelson A.B."/>
            <person name="Fuks G."/>
            <person name="Kavchok S."/>
            <person name="Keizer G."/>
            <person name="Linton E."/>
            <person name="Llaca V."/>
            <person name="Song R."/>
            <person name="Tanyolac B."/>
            <person name="Young S."/>
            <person name="Ho-Il K."/>
            <person name="Hahn J.H."/>
            <person name="Sangsakoo G."/>
            <person name="Vanavichit A."/>
            <person name="de Mattos Luiz.A.T."/>
            <person name="Zimmer P.D."/>
            <person name="Malone G."/>
            <person name="Dellagostin O."/>
            <person name="de Oliveira A.C."/>
            <person name="Bevan M."/>
            <person name="Bancroft I."/>
            <person name="Minx P."/>
            <person name="Cordum H."/>
            <person name="Wilson R."/>
            <person name="Cheng Z."/>
            <person name="Jin W."/>
            <person name="Jiang J."/>
            <person name="Leong S.A."/>
            <person name="Iwama H."/>
            <person name="Gojobori T."/>
            <person name="Itoh T."/>
            <person name="Niimura Y."/>
            <person name="Fujii Y."/>
            <person name="Habara T."/>
            <person name="Sakai H."/>
            <person name="Sato Y."/>
            <person name="Wilson G."/>
            <person name="Kumar K."/>
            <person name="McCouch S."/>
            <person name="Juretic N."/>
            <person name="Hoen D."/>
            <person name="Wright S."/>
            <person name="Bruskiewich R."/>
            <person name="Bureau T."/>
            <person name="Miyao A."/>
            <person name="Hirochika H."/>
            <person name="Nishikawa T."/>
            <person name="Kadowaki K."/>
            <person name="Sugiura M."/>
            <person name="Burr B."/>
            <person name="Sasaki T."/>
        </authorList>
    </citation>
    <scope>NUCLEOTIDE SEQUENCE [LARGE SCALE GENOMIC DNA]</scope>
    <source>
        <strain evidence="2">cv. Nipponbare</strain>
    </source>
</reference>
<protein>
    <submittedName>
        <fullName evidence="1">Uncharacterized protein</fullName>
    </submittedName>
</protein>
<reference evidence="2" key="2">
    <citation type="journal article" date="2008" name="Nucleic Acids Res.">
        <title>The rice annotation project database (RAP-DB): 2008 update.</title>
        <authorList>
            <consortium name="The rice annotation project (RAP)"/>
        </authorList>
    </citation>
    <scope>GENOME REANNOTATION</scope>
    <source>
        <strain evidence="2">cv. Nipponbare</strain>
    </source>
</reference>
<evidence type="ECO:0000313" key="1">
    <source>
        <dbReference type="EMBL" id="BAC82432.1"/>
    </source>
</evidence>
<evidence type="ECO:0000313" key="2">
    <source>
        <dbReference type="Proteomes" id="UP000000763"/>
    </source>
</evidence>
<dbReference type="AlphaFoldDB" id="Q7EZX8"/>
<dbReference type="Proteomes" id="UP000000763">
    <property type="component" value="Chromosome 7"/>
</dbReference>